<name>K5WMB1_PHACS</name>
<accession>K5WMB1</accession>
<reference evidence="1 2" key="1">
    <citation type="journal article" date="2012" name="BMC Genomics">
        <title>Comparative genomics of the white-rot fungi, Phanerochaete carnosa and P. chrysosporium, to elucidate the genetic basis of the distinct wood types they colonize.</title>
        <authorList>
            <person name="Suzuki H."/>
            <person name="MacDonald J."/>
            <person name="Syed K."/>
            <person name="Salamov A."/>
            <person name="Hori C."/>
            <person name="Aerts A."/>
            <person name="Henrissat B."/>
            <person name="Wiebenga A."/>
            <person name="vanKuyk P.A."/>
            <person name="Barry K."/>
            <person name="Lindquist E."/>
            <person name="LaButti K."/>
            <person name="Lapidus A."/>
            <person name="Lucas S."/>
            <person name="Coutinho P."/>
            <person name="Gong Y."/>
            <person name="Samejima M."/>
            <person name="Mahadevan R."/>
            <person name="Abou-Zaid M."/>
            <person name="de Vries R.P."/>
            <person name="Igarashi K."/>
            <person name="Yadav J.S."/>
            <person name="Grigoriev I.V."/>
            <person name="Master E.R."/>
        </authorList>
    </citation>
    <scope>NUCLEOTIDE SEQUENCE [LARGE SCALE GENOMIC DNA]</scope>
    <source>
        <strain evidence="1 2">HHB-10118-sp</strain>
    </source>
</reference>
<dbReference type="EMBL" id="JH930468">
    <property type="protein sequence ID" value="EKM60294.1"/>
    <property type="molecule type" value="Genomic_DNA"/>
</dbReference>
<dbReference type="OrthoDB" id="2790169at2759"/>
<dbReference type="AlphaFoldDB" id="K5WMB1"/>
<dbReference type="KEGG" id="pco:PHACADRAFT_189434"/>
<sequence length="120" mass="13138">MPLVHIRDGPTLLPHTTPGYTITETLQSSYMLLIVQAADGYALGTACFDDGESIPPTPHRDAQFHVETGQVRIESSGTFGVGPKLLKMQAPSWATSSKGGQTRKHSQSIRRVFIYTHETN</sequence>
<proteinExistence type="predicted"/>
<dbReference type="GeneID" id="18910582"/>
<dbReference type="STRING" id="650164.K5WMB1"/>
<dbReference type="InParanoid" id="K5WMB1"/>
<protein>
    <submittedName>
        <fullName evidence="1">Uncharacterized protein</fullName>
    </submittedName>
</protein>
<evidence type="ECO:0000313" key="1">
    <source>
        <dbReference type="EMBL" id="EKM60294.1"/>
    </source>
</evidence>
<dbReference type="HOGENOM" id="CLU_2050450_0_0_1"/>
<evidence type="ECO:0000313" key="2">
    <source>
        <dbReference type="Proteomes" id="UP000008370"/>
    </source>
</evidence>
<dbReference type="RefSeq" id="XP_007389765.1">
    <property type="nucleotide sequence ID" value="XM_007389703.1"/>
</dbReference>
<keyword evidence="2" id="KW-1185">Reference proteome</keyword>
<dbReference type="Proteomes" id="UP000008370">
    <property type="component" value="Unassembled WGS sequence"/>
</dbReference>
<organism evidence="1 2">
    <name type="scientific">Phanerochaete carnosa (strain HHB-10118-sp)</name>
    <name type="common">White-rot fungus</name>
    <name type="synonym">Peniophora carnosa</name>
    <dbReference type="NCBI Taxonomy" id="650164"/>
    <lineage>
        <taxon>Eukaryota</taxon>
        <taxon>Fungi</taxon>
        <taxon>Dikarya</taxon>
        <taxon>Basidiomycota</taxon>
        <taxon>Agaricomycotina</taxon>
        <taxon>Agaricomycetes</taxon>
        <taxon>Polyporales</taxon>
        <taxon>Phanerochaetaceae</taxon>
        <taxon>Phanerochaete</taxon>
    </lineage>
</organism>
<gene>
    <name evidence="1" type="ORF">PHACADRAFT_189434</name>
</gene>